<evidence type="ECO:0000313" key="1">
    <source>
        <dbReference type="EMBL" id="CAD8085586.1"/>
    </source>
</evidence>
<dbReference type="Proteomes" id="UP000688137">
    <property type="component" value="Unassembled WGS sequence"/>
</dbReference>
<sequence>MDQKQYREQLMSNNVSLTFQRLLQEKIGGEEIVITTKCQFSKVAVDIPIRHSPMNYLHCLFDIECWLEHYKQNQAKVDPTGFTCPGCKRYTNFKDYGVDFNFFHILEELKLFKERNKLLQLNDQQLIYHPSKNIYYVETKVNNKSSTKIKRLPERYPLPGCVPIFGVSRRQEYINNQHTSENQKRILDDMSQTIVKLQQLLQSKLYKVFKKNQNISFKILQDKVATQKQNIKQEFAKSLKIIQLGSKSLKDDYVFALKKIYSNSSIYSILIVYFIQYGIWYEYQLILNGQPYVQLEQALYIKGEGDDQKNIIYIIGGQKEDRFCQSNQCLQLTFPKNPFQSIEEQVQIKSLPNYPVEGYHFMGTSYKGNLYVFYGQRQYKNSDNQIKYQLLNSQYILRKNGQKWEQMRNNLVERLDGSYFTINHQQFDKLIVFLGGITKDPDGLANYRCVQQNSGQIYICKDEKFLGATKQEFSISFTGEDAYQKNILGSPIFSCPYYGNNQLILSGECLKYMNNQQREIYTFDWASAVIKLNELFSLEPPEQIFTSYRRKTVGYEIFSPVQDPQGGIAYGYFFVIHQYEVEQNQNDKQPKVMTQLLKINLTNGLFFTIPYQESNASREFAKQNLQKLLDKPNQYL</sequence>
<name>A0A8S1N6S9_PARPR</name>
<organism evidence="1 2">
    <name type="scientific">Paramecium primaurelia</name>
    <dbReference type="NCBI Taxonomy" id="5886"/>
    <lineage>
        <taxon>Eukaryota</taxon>
        <taxon>Sar</taxon>
        <taxon>Alveolata</taxon>
        <taxon>Ciliophora</taxon>
        <taxon>Intramacronucleata</taxon>
        <taxon>Oligohymenophorea</taxon>
        <taxon>Peniculida</taxon>
        <taxon>Parameciidae</taxon>
        <taxon>Paramecium</taxon>
    </lineage>
</organism>
<reference evidence="1" key="1">
    <citation type="submission" date="2021-01" db="EMBL/GenBank/DDBJ databases">
        <authorList>
            <consortium name="Genoscope - CEA"/>
            <person name="William W."/>
        </authorList>
    </citation>
    <scope>NUCLEOTIDE SEQUENCE</scope>
</reference>
<gene>
    <name evidence="1" type="ORF">PPRIM_AZ9-3.1.T0740210</name>
</gene>
<keyword evidence="2" id="KW-1185">Reference proteome</keyword>
<accession>A0A8S1N6S9</accession>
<dbReference type="AlphaFoldDB" id="A0A8S1N6S9"/>
<evidence type="ECO:0000313" key="2">
    <source>
        <dbReference type="Proteomes" id="UP000688137"/>
    </source>
</evidence>
<proteinExistence type="predicted"/>
<dbReference type="EMBL" id="CAJJDM010000077">
    <property type="protein sequence ID" value="CAD8085586.1"/>
    <property type="molecule type" value="Genomic_DNA"/>
</dbReference>
<protein>
    <submittedName>
        <fullName evidence="1">Uncharacterized protein</fullName>
    </submittedName>
</protein>
<comment type="caution">
    <text evidence="1">The sequence shown here is derived from an EMBL/GenBank/DDBJ whole genome shotgun (WGS) entry which is preliminary data.</text>
</comment>
<dbReference type="OMA" id="IYYVETK"/>